<organism evidence="2 3">
    <name type="scientific">Chelonoidis abingdonii</name>
    <name type="common">Abingdon island giant tortoise</name>
    <name type="synonym">Testudo abingdonii</name>
    <dbReference type="NCBI Taxonomy" id="106734"/>
    <lineage>
        <taxon>Eukaryota</taxon>
        <taxon>Metazoa</taxon>
        <taxon>Chordata</taxon>
        <taxon>Craniata</taxon>
        <taxon>Vertebrata</taxon>
        <taxon>Euteleostomi</taxon>
        <taxon>Archelosauria</taxon>
        <taxon>Testudinata</taxon>
        <taxon>Testudines</taxon>
        <taxon>Cryptodira</taxon>
        <taxon>Durocryptodira</taxon>
        <taxon>Testudinoidea</taxon>
        <taxon>Testudinidae</taxon>
        <taxon>Chelonoidis</taxon>
    </lineage>
</organism>
<protein>
    <recommendedName>
        <fullName evidence="1">B30.2/SPRY domain-containing protein</fullName>
    </recommendedName>
</protein>
<dbReference type="SMART" id="SM00449">
    <property type="entry name" value="SPRY"/>
    <property type="match status" value="1"/>
</dbReference>
<dbReference type="Gene3D" id="2.60.120.920">
    <property type="match status" value="1"/>
</dbReference>
<dbReference type="SUPFAM" id="SSF49899">
    <property type="entry name" value="Concanavalin A-like lectins/glucanases"/>
    <property type="match status" value="1"/>
</dbReference>
<reference evidence="2" key="2">
    <citation type="submission" date="2025-09" db="UniProtKB">
        <authorList>
            <consortium name="Ensembl"/>
        </authorList>
    </citation>
    <scope>IDENTIFICATION</scope>
</reference>
<dbReference type="PROSITE" id="PS50188">
    <property type="entry name" value="B302_SPRY"/>
    <property type="match status" value="1"/>
</dbReference>
<dbReference type="InterPro" id="IPR001870">
    <property type="entry name" value="B30.2/SPRY"/>
</dbReference>
<dbReference type="InterPro" id="IPR003879">
    <property type="entry name" value="Butyrophylin_SPRY"/>
</dbReference>
<dbReference type="GeneTree" id="ENSGT00940000154126"/>
<dbReference type="InterPro" id="IPR003877">
    <property type="entry name" value="SPRY_dom"/>
</dbReference>
<dbReference type="Proteomes" id="UP000694404">
    <property type="component" value="Unplaced"/>
</dbReference>
<dbReference type="InterPro" id="IPR006574">
    <property type="entry name" value="PRY"/>
</dbReference>
<sequence>YRTICPFLRKSWDTVDVTLDPDTAHPNLDLSKDRKHVSHGAWDPSNKSEGAEHDIWVLGAEGFIGGRHYWEVEVEGKIGWYLGVCRESVSRKRKVTLTPEDGYWVVWLRGGVYQALTSPPTSLPMSIKPSRVGIFLDYEAGEVSFYNVTDRSRLFTFTDTFSRRLCPYFTRQIPPSPCVCSIPGTG</sequence>
<dbReference type="InterPro" id="IPR043136">
    <property type="entry name" value="B30.2/SPRY_sf"/>
</dbReference>
<dbReference type="Ensembl" id="ENSCABT00000019760.1">
    <property type="protein sequence ID" value="ENSCABP00000018024.1"/>
    <property type="gene ID" value="ENSCABG00000013390.1"/>
</dbReference>
<dbReference type="InterPro" id="IPR050143">
    <property type="entry name" value="TRIM/RBCC"/>
</dbReference>
<dbReference type="PRINTS" id="PR01407">
    <property type="entry name" value="BUTYPHLNCDUF"/>
</dbReference>
<evidence type="ECO:0000259" key="1">
    <source>
        <dbReference type="PROSITE" id="PS50188"/>
    </source>
</evidence>
<proteinExistence type="predicted"/>
<name>A0A8C0H7L9_CHEAB</name>
<dbReference type="OMA" id="IVHANIF"/>
<feature type="domain" description="B30.2/SPRY" evidence="1">
    <location>
        <begin position="1"/>
        <end position="186"/>
    </location>
</feature>
<accession>A0A8C0H7L9</accession>
<dbReference type="AlphaFoldDB" id="A0A8C0H7L9"/>
<keyword evidence="3" id="KW-1185">Reference proteome</keyword>
<dbReference type="FunFam" id="2.60.120.920:FF:000004">
    <property type="entry name" value="Butyrophilin subfamily 1 member A1"/>
    <property type="match status" value="1"/>
</dbReference>
<evidence type="ECO:0000313" key="2">
    <source>
        <dbReference type="Ensembl" id="ENSCABP00000018024.1"/>
    </source>
</evidence>
<dbReference type="InterPro" id="IPR013320">
    <property type="entry name" value="ConA-like_dom_sf"/>
</dbReference>
<dbReference type="PANTHER" id="PTHR24103">
    <property type="entry name" value="E3 UBIQUITIN-PROTEIN LIGASE TRIM"/>
    <property type="match status" value="1"/>
</dbReference>
<dbReference type="Pfam" id="PF13765">
    <property type="entry name" value="PRY"/>
    <property type="match status" value="1"/>
</dbReference>
<dbReference type="Pfam" id="PF00622">
    <property type="entry name" value="SPRY"/>
    <property type="match status" value="1"/>
</dbReference>
<evidence type="ECO:0000313" key="3">
    <source>
        <dbReference type="Proteomes" id="UP000694404"/>
    </source>
</evidence>
<dbReference type="SMART" id="SM00589">
    <property type="entry name" value="PRY"/>
    <property type="match status" value="1"/>
</dbReference>
<reference evidence="2" key="1">
    <citation type="submission" date="2025-08" db="UniProtKB">
        <authorList>
            <consortium name="Ensembl"/>
        </authorList>
    </citation>
    <scope>IDENTIFICATION</scope>
</reference>